<accession>A0A6M8FZ34</accession>
<evidence type="ECO:0000259" key="10">
    <source>
        <dbReference type="PROSITE" id="PS51352"/>
    </source>
</evidence>
<feature type="disulfide bond" description="Redox-active" evidence="8">
    <location>
        <begin position="61"/>
        <end position="64"/>
    </location>
</feature>
<evidence type="ECO:0000256" key="2">
    <source>
        <dbReference type="ARBA" id="ARBA00005791"/>
    </source>
</evidence>
<dbReference type="Pfam" id="PF01323">
    <property type="entry name" value="DSBA"/>
    <property type="match status" value="1"/>
</dbReference>
<feature type="signal peptide" evidence="9">
    <location>
        <begin position="1"/>
        <end position="22"/>
    </location>
</feature>
<keyword evidence="12" id="KW-1185">Reference proteome</keyword>
<proteinExistence type="inferred from homology"/>
<evidence type="ECO:0000256" key="1">
    <source>
        <dbReference type="ARBA" id="ARBA00004418"/>
    </source>
</evidence>
<dbReference type="InterPro" id="IPR001853">
    <property type="entry name" value="DSBA-like_thioredoxin_dom"/>
</dbReference>
<dbReference type="GO" id="GO:0015036">
    <property type="term" value="F:disulfide oxidoreductase activity"/>
    <property type="evidence" value="ECO:0007669"/>
    <property type="project" value="UniProtKB-ARBA"/>
</dbReference>
<sequence length="214" mass="24170">MRNLMFSAAIASLSLFSFGVQAESVEAEPVKAGQHYVELQKPVPVSQPGKIEVVELFWYGCPHCYQLEPTLNAWVEKLPSDVHFTRVPALFGRTWDIHGQLYITLDLMKVEQRVHKAVFDAIHKQGKELKDPEEMADFLVEQGVDRDSFLNTYNSFAVKGQMAKAKQLAKAYQITGVPVLIVNGKYRFDVRSAGGEKQLLQVANYLIDKERAAR</sequence>
<evidence type="ECO:0000313" key="11">
    <source>
        <dbReference type="EMBL" id="QKE65076.1"/>
    </source>
</evidence>
<protein>
    <recommendedName>
        <fullName evidence="7">Thiol:disulfide interchange protein</fullName>
    </recommendedName>
</protein>
<dbReference type="AlphaFoldDB" id="A0A6M8FZ34"/>
<reference evidence="11" key="1">
    <citation type="submission" date="2020-07" db="EMBL/GenBank/DDBJ databases">
        <title>Nitrate ammonifying Pseudomonas campi sp. nov. isolated from German agricultural grassland.</title>
        <authorList>
            <person name="Timsy T."/>
            <person name="Ulrich A."/>
            <person name="Spanner T."/>
            <person name="Foesel B."/>
            <person name="Kolb S."/>
            <person name="Horn M.A."/>
            <person name="Behrendt U."/>
        </authorList>
    </citation>
    <scope>NUCLEOTIDE SEQUENCE</scope>
    <source>
        <strain evidence="11">S1-A32-2</strain>
    </source>
</reference>
<keyword evidence="3 9" id="KW-0732">Signal</keyword>
<dbReference type="Gene3D" id="3.40.30.10">
    <property type="entry name" value="Glutaredoxin"/>
    <property type="match status" value="1"/>
</dbReference>
<evidence type="ECO:0000256" key="7">
    <source>
        <dbReference type="PIRNR" id="PIRNR001488"/>
    </source>
</evidence>
<dbReference type="InterPro" id="IPR023205">
    <property type="entry name" value="DsbA/DsbL"/>
</dbReference>
<name>A0A6M8FZ34_9GAMM</name>
<dbReference type="InterPro" id="IPR036249">
    <property type="entry name" value="Thioredoxin-like_sf"/>
</dbReference>
<dbReference type="GO" id="GO:0042597">
    <property type="term" value="C:periplasmic space"/>
    <property type="evidence" value="ECO:0007669"/>
    <property type="project" value="UniProtKB-SubCell"/>
</dbReference>
<evidence type="ECO:0000256" key="9">
    <source>
        <dbReference type="SAM" id="SignalP"/>
    </source>
</evidence>
<dbReference type="RefSeq" id="WP_173210624.1">
    <property type="nucleotide sequence ID" value="NZ_CP053697.2"/>
</dbReference>
<evidence type="ECO:0000256" key="3">
    <source>
        <dbReference type="ARBA" id="ARBA00022729"/>
    </source>
</evidence>
<dbReference type="PIRSF" id="PIRSF001488">
    <property type="entry name" value="Tdi_protein"/>
    <property type="match status" value="1"/>
</dbReference>
<dbReference type="EMBL" id="CP053697">
    <property type="protein sequence ID" value="QKE65076.1"/>
    <property type="molecule type" value="Genomic_DNA"/>
</dbReference>
<keyword evidence="5 7" id="KW-1015">Disulfide bond</keyword>
<feature type="domain" description="Thioredoxin" evidence="10">
    <location>
        <begin position="16"/>
        <end position="208"/>
    </location>
</feature>
<comment type="subcellular location">
    <subcellularLocation>
        <location evidence="1 7">Periplasm</location>
    </subcellularLocation>
</comment>
<dbReference type="PANTHER" id="PTHR35891">
    <property type="entry name" value="THIOL:DISULFIDE INTERCHANGE PROTEIN DSBA"/>
    <property type="match status" value="1"/>
</dbReference>
<dbReference type="CDD" id="cd03019">
    <property type="entry name" value="DsbA_DsbA"/>
    <property type="match status" value="1"/>
</dbReference>
<dbReference type="InterPro" id="IPR017937">
    <property type="entry name" value="Thioredoxin_CS"/>
</dbReference>
<feature type="chain" id="PRO_5027057221" description="Thiol:disulfide interchange protein" evidence="9">
    <location>
        <begin position="23"/>
        <end position="214"/>
    </location>
</feature>
<dbReference type="PROSITE" id="PS00194">
    <property type="entry name" value="THIOREDOXIN_1"/>
    <property type="match status" value="1"/>
</dbReference>
<keyword evidence="4 7" id="KW-0574">Periplasm</keyword>
<organism evidence="11 12">
    <name type="scientific">Aquipseudomonas campi</name>
    <dbReference type="NCBI Taxonomy" id="2731681"/>
    <lineage>
        <taxon>Bacteria</taxon>
        <taxon>Pseudomonadati</taxon>
        <taxon>Pseudomonadota</taxon>
        <taxon>Gammaproteobacteria</taxon>
        <taxon>Pseudomonadales</taxon>
        <taxon>Pseudomonadaceae</taxon>
        <taxon>Aquipseudomonas</taxon>
    </lineage>
</organism>
<dbReference type="SUPFAM" id="SSF52833">
    <property type="entry name" value="Thioredoxin-like"/>
    <property type="match status" value="1"/>
</dbReference>
<evidence type="ECO:0000256" key="4">
    <source>
        <dbReference type="ARBA" id="ARBA00022764"/>
    </source>
</evidence>
<dbReference type="InterPro" id="IPR050824">
    <property type="entry name" value="Thiol_disulfide_DsbA"/>
</dbReference>
<dbReference type="PANTHER" id="PTHR35891:SF2">
    <property type="entry name" value="THIOL:DISULFIDE INTERCHANGE PROTEIN DSBA"/>
    <property type="match status" value="1"/>
</dbReference>
<dbReference type="PROSITE" id="PS51352">
    <property type="entry name" value="THIOREDOXIN_2"/>
    <property type="match status" value="1"/>
</dbReference>
<evidence type="ECO:0000313" key="12">
    <source>
        <dbReference type="Proteomes" id="UP000501379"/>
    </source>
</evidence>
<evidence type="ECO:0000256" key="6">
    <source>
        <dbReference type="ARBA" id="ARBA00023284"/>
    </source>
</evidence>
<dbReference type="InterPro" id="IPR013766">
    <property type="entry name" value="Thioredoxin_domain"/>
</dbReference>
<evidence type="ECO:0000256" key="5">
    <source>
        <dbReference type="ARBA" id="ARBA00023157"/>
    </source>
</evidence>
<keyword evidence="6" id="KW-0676">Redox-active center</keyword>
<comment type="similarity">
    <text evidence="2">Belongs to the thioredoxin family. DsbA subfamily.</text>
</comment>
<dbReference type="KEGG" id="pcam:HNE05_17525"/>
<gene>
    <name evidence="11" type="ORF">HNE05_17525</name>
</gene>
<dbReference type="Proteomes" id="UP000501379">
    <property type="component" value="Chromosome"/>
</dbReference>
<evidence type="ECO:0000256" key="8">
    <source>
        <dbReference type="PIRSR" id="PIRSR001488-1"/>
    </source>
</evidence>